<evidence type="ECO:0000313" key="2">
    <source>
        <dbReference type="EMBL" id="CAJ18285.1"/>
    </source>
</evidence>
<feature type="region of interest" description="Disordered" evidence="1">
    <location>
        <begin position="94"/>
        <end position="137"/>
    </location>
</feature>
<protein>
    <submittedName>
        <fullName evidence="2">Uncharacterized protein</fullName>
    </submittedName>
</protein>
<feature type="compositionally biased region" description="Acidic residues" evidence="1">
    <location>
        <begin position="128"/>
        <end position="137"/>
    </location>
</feature>
<proteinExistence type="evidence at transcript level"/>
<organism evidence="2">
    <name type="scientific">Aspergillus niger</name>
    <dbReference type="NCBI Taxonomy" id="5061"/>
    <lineage>
        <taxon>Eukaryota</taxon>
        <taxon>Fungi</taxon>
        <taxon>Dikarya</taxon>
        <taxon>Ascomycota</taxon>
        <taxon>Pezizomycotina</taxon>
        <taxon>Eurotiomycetes</taxon>
        <taxon>Eurotiomycetidae</taxon>
        <taxon>Eurotiales</taxon>
        <taxon>Aspergillaceae</taxon>
        <taxon>Aspergillus</taxon>
        <taxon>Aspergillus subgen. Circumdati</taxon>
    </lineage>
</organism>
<sequence>RAWSTHFLYISETIFARIHRHQTRHLQSCLTPCSIFVALALRPKGRTITRPSGRTAAALPCLAITKMSTLMSCIRLGRGMPATHYTTLTRHMRFQRKAETNPPTQRCRKSPCVLTSREALDSGTSDSSSDDIDDPAA</sequence>
<name>Q3MSB9_ASPNG</name>
<feature type="non-terminal residue" evidence="2">
    <location>
        <position position="1"/>
    </location>
</feature>
<dbReference type="AlphaFoldDB" id="Q3MSB9"/>
<dbReference type="EMBL" id="AM050105">
    <property type="protein sequence ID" value="CAJ18285.1"/>
    <property type="molecule type" value="mRNA"/>
</dbReference>
<evidence type="ECO:0000256" key="1">
    <source>
        <dbReference type="SAM" id="MobiDB-lite"/>
    </source>
</evidence>
<feature type="non-terminal residue" evidence="2">
    <location>
        <position position="137"/>
    </location>
</feature>
<accession>Q3MSB9</accession>
<reference evidence="2" key="1">
    <citation type="journal article" date="2005" name="Mol. Genet. Genomics">
        <title>UPR-independent dithiothreitol stress-induced genes in Aspergillus niger.</title>
        <authorList>
            <person name="MacKenzie D.A."/>
            <person name="Guillemette T."/>
            <person name="Al-Sheikh H."/>
            <person name="Watson A.J."/>
            <person name="Jeenes D.J."/>
            <person name="Wongwathanarat P."/>
            <person name="Dunn-Coleman N.S."/>
            <person name="van Peij N."/>
            <person name="Archer D.B."/>
        </authorList>
    </citation>
    <scope>NUCLEOTIDE SEQUENCE</scope>
</reference>